<keyword evidence="1" id="KW-1133">Transmembrane helix</keyword>
<dbReference type="RefSeq" id="WP_244676955.1">
    <property type="nucleotide sequence ID" value="NZ_CP095046.1"/>
</dbReference>
<keyword evidence="1" id="KW-0812">Transmembrane</keyword>
<gene>
    <name evidence="2" type="ORF">MUN79_06660</name>
</gene>
<accession>A0A8T9Q7W7</accession>
<evidence type="ECO:0000256" key="1">
    <source>
        <dbReference type="SAM" id="Phobius"/>
    </source>
</evidence>
<evidence type="ECO:0000313" key="3">
    <source>
        <dbReference type="Proteomes" id="UP000831796"/>
    </source>
</evidence>
<reference evidence="2" key="1">
    <citation type="submission" date="2022-04" db="EMBL/GenBank/DDBJ databases">
        <title>Hymenobacter sp. isolated from the air.</title>
        <authorList>
            <person name="Won M."/>
            <person name="Lee C.-M."/>
            <person name="Woen H.-Y."/>
            <person name="Kwon S.-W."/>
        </authorList>
    </citation>
    <scope>NUCLEOTIDE SEQUENCE</scope>
    <source>
        <strain evidence="2">5116S-3</strain>
    </source>
</reference>
<protein>
    <submittedName>
        <fullName evidence="2">Uncharacterized protein</fullName>
    </submittedName>
</protein>
<keyword evidence="3" id="KW-1185">Reference proteome</keyword>
<feature type="transmembrane region" description="Helical" evidence="1">
    <location>
        <begin position="82"/>
        <end position="103"/>
    </location>
</feature>
<keyword evidence="1" id="KW-0472">Membrane</keyword>
<dbReference type="EMBL" id="CP095046">
    <property type="protein sequence ID" value="UOQ73604.1"/>
    <property type="molecule type" value="Genomic_DNA"/>
</dbReference>
<feature type="transmembrane region" description="Helical" evidence="1">
    <location>
        <begin position="41"/>
        <end position="62"/>
    </location>
</feature>
<feature type="transmembrane region" description="Helical" evidence="1">
    <location>
        <begin position="6"/>
        <end position="34"/>
    </location>
</feature>
<dbReference type="KEGG" id="hcu:MUN79_06660"/>
<sequence length="118" mass="12506">MRLFLVIFVVCAVAQFFLPWWIVTPICFAAAFLLPAPGGRAFMAGFNGVGMGWFMLAVWFNVKNEGILADRVAQLLPLGGNGWAVVILAAVLSGLVGGLAALAGSWTRQALTPTPTVQ</sequence>
<evidence type="ECO:0000313" key="2">
    <source>
        <dbReference type="EMBL" id="UOQ73604.1"/>
    </source>
</evidence>
<dbReference type="Proteomes" id="UP000831796">
    <property type="component" value="Chromosome"/>
</dbReference>
<organism evidence="2 3">
    <name type="scientific">Hymenobacter cellulosilyticus</name>
    <dbReference type="NCBI Taxonomy" id="2932248"/>
    <lineage>
        <taxon>Bacteria</taxon>
        <taxon>Pseudomonadati</taxon>
        <taxon>Bacteroidota</taxon>
        <taxon>Cytophagia</taxon>
        <taxon>Cytophagales</taxon>
        <taxon>Hymenobacteraceae</taxon>
        <taxon>Hymenobacter</taxon>
    </lineage>
</organism>
<proteinExistence type="predicted"/>
<name>A0A8T9Q7W7_9BACT</name>
<dbReference type="AlphaFoldDB" id="A0A8T9Q7W7"/>